<dbReference type="AlphaFoldDB" id="A0A0A9B881"/>
<proteinExistence type="predicted"/>
<evidence type="ECO:0000313" key="1">
    <source>
        <dbReference type="EMBL" id="JAD60154.1"/>
    </source>
</evidence>
<organism evidence="1">
    <name type="scientific">Arundo donax</name>
    <name type="common">Giant reed</name>
    <name type="synonym">Donax arundinaceus</name>
    <dbReference type="NCBI Taxonomy" id="35708"/>
    <lineage>
        <taxon>Eukaryota</taxon>
        <taxon>Viridiplantae</taxon>
        <taxon>Streptophyta</taxon>
        <taxon>Embryophyta</taxon>
        <taxon>Tracheophyta</taxon>
        <taxon>Spermatophyta</taxon>
        <taxon>Magnoliopsida</taxon>
        <taxon>Liliopsida</taxon>
        <taxon>Poales</taxon>
        <taxon>Poaceae</taxon>
        <taxon>PACMAD clade</taxon>
        <taxon>Arundinoideae</taxon>
        <taxon>Arundineae</taxon>
        <taxon>Arundo</taxon>
    </lineage>
</organism>
<name>A0A0A9B881_ARUDO</name>
<reference evidence="1" key="2">
    <citation type="journal article" date="2015" name="Data Brief">
        <title>Shoot transcriptome of the giant reed, Arundo donax.</title>
        <authorList>
            <person name="Barrero R.A."/>
            <person name="Guerrero F.D."/>
            <person name="Moolhuijzen P."/>
            <person name="Goolsby J.A."/>
            <person name="Tidwell J."/>
            <person name="Bellgard S.E."/>
            <person name="Bellgard M.I."/>
        </authorList>
    </citation>
    <scope>NUCLEOTIDE SEQUENCE</scope>
    <source>
        <tissue evidence="1">Shoot tissue taken approximately 20 cm above the soil surface</tissue>
    </source>
</reference>
<protein>
    <submittedName>
        <fullName evidence="1">Uncharacterized protein</fullName>
    </submittedName>
</protein>
<sequence>MQFSRKEVTKIKNSIVPCLKIHYMIEH</sequence>
<dbReference type="EMBL" id="GBRH01237741">
    <property type="protein sequence ID" value="JAD60154.1"/>
    <property type="molecule type" value="Transcribed_RNA"/>
</dbReference>
<reference evidence="1" key="1">
    <citation type="submission" date="2014-09" db="EMBL/GenBank/DDBJ databases">
        <authorList>
            <person name="Magalhaes I.L.F."/>
            <person name="Oliveira U."/>
            <person name="Santos F.R."/>
            <person name="Vidigal T.H.D.A."/>
            <person name="Brescovit A.D."/>
            <person name="Santos A.J."/>
        </authorList>
    </citation>
    <scope>NUCLEOTIDE SEQUENCE</scope>
    <source>
        <tissue evidence="1">Shoot tissue taken approximately 20 cm above the soil surface</tissue>
    </source>
</reference>
<accession>A0A0A9B881</accession>